<accession>A0A3S0VNF3</accession>
<organism evidence="2 3">
    <name type="scientific">Peribacillus cavernae</name>
    <dbReference type="NCBI Taxonomy" id="1674310"/>
    <lineage>
        <taxon>Bacteria</taxon>
        <taxon>Bacillati</taxon>
        <taxon>Bacillota</taxon>
        <taxon>Bacilli</taxon>
        <taxon>Bacillales</taxon>
        <taxon>Bacillaceae</taxon>
        <taxon>Peribacillus</taxon>
    </lineage>
</organism>
<dbReference type="RefSeq" id="WP_126864778.1">
    <property type="nucleotide sequence ID" value="NZ_JAUSTX010000006.1"/>
</dbReference>
<dbReference type="InterPro" id="IPR054467">
    <property type="entry name" value="YkoP-like_dom"/>
</dbReference>
<comment type="caution">
    <text evidence="2">The sequence shown here is derived from an EMBL/GenBank/DDBJ whole genome shotgun (WGS) entry which is preliminary data.</text>
</comment>
<protein>
    <recommendedName>
        <fullName evidence="1">YkoP-like domain-containing protein</fullName>
    </recommendedName>
</protein>
<gene>
    <name evidence="2" type="ORF">ELQ35_10410</name>
</gene>
<sequence length="185" mass="21788">MKGYLLSVWNTLDPLYFMCTRLNYLPEKEFKNIFRVRLTRYKGVDVTLSDGTQIKKNDTCVKIHLHNIRLLNELKLIKSEVKKAKIIYRNVQRSLPGIEEYIRNHKNFNDIKGIIGITVLNKVCDRLGFEVVEISNPVYKRFKWVTFFPIIFLSSTEASNKNILKHPAPSYLFISKEKLSKLYRT</sequence>
<dbReference type="OrthoDB" id="1951946at2"/>
<dbReference type="Proteomes" id="UP000267430">
    <property type="component" value="Unassembled WGS sequence"/>
</dbReference>
<dbReference type="AlphaFoldDB" id="A0A3S0VNF3"/>
<keyword evidence="3" id="KW-1185">Reference proteome</keyword>
<name>A0A3S0VNF3_9BACI</name>
<evidence type="ECO:0000313" key="2">
    <source>
        <dbReference type="EMBL" id="RUQ29365.1"/>
    </source>
</evidence>
<proteinExistence type="predicted"/>
<dbReference type="EMBL" id="RYZZ01000010">
    <property type="protein sequence ID" value="RUQ29365.1"/>
    <property type="molecule type" value="Genomic_DNA"/>
</dbReference>
<feature type="domain" description="YkoP-like" evidence="1">
    <location>
        <begin position="2"/>
        <end position="183"/>
    </location>
</feature>
<evidence type="ECO:0000313" key="3">
    <source>
        <dbReference type="Proteomes" id="UP000267430"/>
    </source>
</evidence>
<dbReference type="Pfam" id="PF22790">
    <property type="entry name" value="YkoP"/>
    <property type="match status" value="1"/>
</dbReference>
<reference evidence="2 3" key="1">
    <citation type="submission" date="2018-12" db="EMBL/GenBank/DDBJ databases">
        <title>Bacillus chawlae sp. nov., Bacillus glennii sp. nov., and Bacillus saganii sp. nov. Isolated from the Vehicle Assembly Building at Kennedy Space Center where the Viking Spacecraft were Assembled.</title>
        <authorList>
            <person name="Seuylemezian A."/>
            <person name="Vaishampayan P."/>
        </authorList>
    </citation>
    <scope>NUCLEOTIDE SEQUENCE [LARGE SCALE GENOMIC DNA]</scope>
    <source>
        <strain evidence="2 3">L5</strain>
    </source>
</reference>
<evidence type="ECO:0000259" key="1">
    <source>
        <dbReference type="Pfam" id="PF22790"/>
    </source>
</evidence>